<feature type="chain" id="PRO_5046444907" evidence="8">
    <location>
        <begin position="23"/>
        <end position="517"/>
    </location>
</feature>
<keyword evidence="2" id="KW-0134">Cell wall</keyword>
<dbReference type="InterPro" id="IPR036852">
    <property type="entry name" value="Peptidase_S8/S53_dom_sf"/>
</dbReference>
<dbReference type="InterPro" id="IPR034202">
    <property type="entry name" value="Subtilisin_Carlsberg-like"/>
</dbReference>
<evidence type="ECO:0000256" key="1">
    <source>
        <dbReference type="ARBA" id="ARBA00011073"/>
    </source>
</evidence>
<accession>A0ABX7YRP7</accession>
<dbReference type="PROSITE" id="PS00137">
    <property type="entry name" value="SUBTILASE_HIS"/>
    <property type="match status" value="1"/>
</dbReference>
<feature type="domain" description="Peptidase S8/S53" evidence="9">
    <location>
        <begin position="415"/>
        <end position="478"/>
    </location>
</feature>
<dbReference type="EMBL" id="CP073587">
    <property type="protein sequence ID" value="QUN04811.1"/>
    <property type="molecule type" value="Genomic_DNA"/>
</dbReference>
<dbReference type="Pfam" id="PF02225">
    <property type="entry name" value="PA"/>
    <property type="match status" value="1"/>
</dbReference>
<dbReference type="Proteomes" id="UP000679575">
    <property type="component" value="Chromosome"/>
</dbReference>
<evidence type="ECO:0000259" key="10">
    <source>
        <dbReference type="Pfam" id="PF02225"/>
    </source>
</evidence>
<dbReference type="InterPro" id="IPR023828">
    <property type="entry name" value="Peptidase_S8_Ser-AS"/>
</dbReference>
<proteinExistence type="inferred from homology"/>
<dbReference type="InterPro" id="IPR000209">
    <property type="entry name" value="Peptidase_S8/S53_dom"/>
</dbReference>
<dbReference type="SUPFAM" id="SSF52743">
    <property type="entry name" value="Subtilisin-like"/>
    <property type="match status" value="1"/>
</dbReference>
<keyword evidence="8" id="KW-0732">Signal</keyword>
<keyword evidence="6 7" id="KW-0720">Serine protease</keyword>
<dbReference type="InterPro" id="IPR022398">
    <property type="entry name" value="Peptidase_S8_His-AS"/>
</dbReference>
<dbReference type="Pfam" id="PF00082">
    <property type="entry name" value="Peptidase_S8"/>
    <property type="match status" value="2"/>
</dbReference>
<feature type="domain" description="Fervidolysin-like N-terminal prodomain" evidence="11">
    <location>
        <begin position="28"/>
        <end position="84"/>
    </location>
</feature>
<evidence type="ECO:0000259" key="9">
    <source>
        <dbReference type="Pfam" id="PF00082"/>
    </source>
</evidence>
<dbReference type="Pfam" id="PF22148">
    <property type="entry name" value="Fervidolysin_NPro-like"/>
    <property type="match status" value="1"/>
</dbReference>
<keyword evidence="4" id="KW-0479">Metal-binding</keyword>
<protein>
    <submittedName>
        <fullName evidence="12">S8 family serine peptidase</fullName>
    </submittedName>
</protein>
<organism evidence="12 13">
    <name type="scientific">Shewanella yunxiaonensis</name>
    <dbReference type="NCBI Taxonomy" id="2829809"/>
    <lineage>
        <taxon>Bacteria</taxon>
        <taxon>Pseudomonadati</taxon>
        <taxon>Pseudomonadota</taxon>
        <taxon>Gammaproteobacteria</taxon>
        <taxon>Alteromonadales</taxon>
        <taxon>Shewanellaceae</taxon>
        <taxon>Shewanella</taxon>
    </lineage>
</organism>
<name>A0ABX7YRP7_9GAMM</name>
<feature type="active site" description="Charge relay system" evidence="7">
    <location>
        <position position="430"/>
    </location>
</feature>
<feature type="domain" description="Peptidase S8/S53" evidence="9">
    <location>
        <begin position="114"/>
        <end position="303"/>
    </location>
</feature>
<feature type="signal peptide" evidence="8">
    <location>
        <begin position="1"/>
        <end position="22"/>
    </location>
</feature>
<dbReference type="InterPro" id="IPR037045">
    <property type="entry name" value="S8pro/Inhibitor_I9_sf"/>
</dbReference>
<evidence type="ECO:0000256" key="7">
    <source>
        <dbReference type="PROSITE-ProRule" id="PRU01240"/>
    </source>
</evidence>
<keyword evidence="2" id="KW-0964">Secreted</keyword>
<dbReference type="InterPro" id="IPR003137">
    <property type="entry name" value="PA_domain"/>
</dbReference>
<gene>
    <name evidence="12" type="ORF">KDN34_11185</name>
</gene>
<reference evidence="12 13" key="1">
    <citation type="submission" date="2021-04" db="EMBL/GenBank/DDBJ databases">
        <title>Novel species identification of genus Shewanella.</title>
        <authorList>
            <person name="Liu G."/>
        </authorList>
    </citation>
    <scope>NUCLEOTIDE SEQUENCE [LARGE SCALE GENOMIC DNA]</scope>
    <source>
        <strain evidence="12 13">FJAT-54481</strain>
    </source>
</reference>
<dbReference type="RefSeq" id="WP_212593864.1">
    <property type="nucleotide sequence ID" value="NZ_CP073587.1"/>
</dbReference>
<sequence>MRALYQLLATVIALPLCSGVFAADNGRYIVKFKEGKGPAVAAMLKSQGAKLELDLAKHNAAAFTLPAQALAGLSHNPNVEYVEPDVKRYPMSQTVPYGIPMVQADQVSDSQAGNMKVCIIDSGYDYYHEDLSDNMVDGIGSSETGDWRTDELHHGTHVAGTIAAVNNDRGVIGINPNKNLNLYIVKVFNGDGVFYSSGLVAALDDCEAVGAKVINMSLGGSFKSRFEDSAFAAAEASGILSVAAAGNDGNNRNSYPASYSSVISVAAVDKDKQHADFSQYNSAVELAAPGVSVLSTVPTGTALVASATVAGHDYAALGMDGSPTGNASGLLMDCGTGESQCDAAGKICLIQRGNITFAEKVLACEAGGGVGAIIYNNTTGMLNGTLSDTVTSIPSVGVTADAGAAMLANVGDSANVTISYGDYAYYDGTSMATPHVAGVAALVWSNFPQCTNKELRTVLQVTAEDLGTAGRDNYTGFGLVQAKAAYDYIATYGCAGSSNSGGGNSGGGKTCKGKNCQ</sequence>
<evidence type="ECO:0000256" key="2">
    <source>
        <dbReference type="ARBA" id="ARBA00022512"/>
    </source>
</evidence>
<comment type="similarity">
    <text evidence="1 7">Belongs to the peptidase S8 family.</text>
</comment>
<dbReference type="PRINTS" id="PR00723">
    <property type="entry name" value="SUBTILISIN"/>
</dbReference>
<evidence type="ECO:0000256" key="6">
    <source>
        <dbReference type="ARBA" id="ARBA00022825"/>
    </source>
</evidence>
<dbReference type="CDD" id="cd07477">
    <property type="entry name" value="Peptidases_S8_Subtilisin_subset"/>
    <property type="match status" value="1"/>
</dbReference>
<keyword evidence="3 7" id="KW-0645">Protease</keyword>
<evidence type="ECO:0000313" key="12">
    <source>
        <dbReference type="EMBL" id="QUN04811.1"/>
    </source>
</evidence>
<dbReference type="SUPFAM" id="SSF54897">
    <property type="entry name" value="Protease propeptides/inhibitors"/>
    <property type="match status" value="1"/>
</dbReference>
<evidence type="ECO:0000256" key="3">
    <source>
        <dbReference type="ARBA" id="ARBA00022670"/>
    </source>
</evidence>
<dbReference type="Gene3D" id="3.30.70.80">
    <property type="entry name" value="Peptidase S8 propeptide/proteinase inhibitor I9"/>
    <property type="match status" value="1"/>
</dbReference>
<evidence type="ECO:0000256" key="8">
    <source>
        <dbReference type="SAM" id="SignalP"/>
    </source>
</evidence>
<dbReference type="PROSITE" id="PS00138">
    <property type="entry name" value="SUBTILASE_SER"/>
    <property type="match status" value="1"/>
</dbReference>
<dbReference type="PANTHER" id="PTHR43806:SF11">
    <property type="entry name" value="CEREVISIN-RELATED"/>
    <property type="match status" value="1"/>
</dbReference>
<dbReference type="InterPro" id="IPR015500">
    <property type="entry name" value="Peptidase_S8_subtilisin-rel"/>
</dbReference>
<keyword evidence="5 7" id="KW-0378">Hydrolase</keyword>
<evidence type="ECO:0000259" key="11">
    <source>
        <dbReference type="Pfam" id="PF22148"/>
    </source>
</evidence>
<dbReference type="InterPro" id="IPR054399">
    <property type="entry name" value="Fervidolysin-like_N_prodom"/>
</dbReference>
<evidence type="ECO:0000256" key="4">
    <source>
        <dbReference type="ARBA" id="ARBA00022723"/>
    </source>
</evidence>
<evidence type="ECO:0000256" key="5">
    <source>
        <dbReference type="ARBA" id="ARBA00022801"/>
    </source>
</evidence>
<feature type="domain" description="PA" evidence="10">
    <location>
        <begin position="337"/>
        <end position="405"/>
    </location>
</feature>
<feature type="active site" description="Charge relay system" evidence="7">
    <location>
        <position position="154"/>
    </location>
</feature>
<dbReference type="PANTHER" id="PTHR43806">
    <property type="entry name" value="PEPTIDASE S8"/>
    <property type="match status" value="1"/>
</dbReference>
<dbReference type="InterPro" id="IPR050131">
    <property type="entry name" value="Peptidase_S8_subtilisin-like"/>
</dbReference>
<feature type="active site" description="Charge relay system" evidence="7">
    <location>
        <position position="121"/>
    </location>
</feature>
<dbReference type="PROSITE" id="PS51892">
    <property type="entry name" value="SUBTILASE"/>
    <property type="match status" value="1"/>
</dbReference>
<keyword evidence="13" id="KW-1185">Reference proteome</keyword>
<dbReference type="Gene3D" id="3.40.50.200">
    <property type="entry name" value="Peptidase S8/S53 domain"/>
    <property type="match status" value="2"/>
</dbReference>
<evidence type="ECO:0000313" key="13">
    <source>
        <dbReference type="Proteomes" id="UP000679575"/>
    </source>
</evidence>